<gene>
    <name evidence="2" type="ORF">BGZ95_001341</name>
</gene>
<dbReference type="Gene3D" id="3.80.10.10">
    <property type="entry name" value="Ribonuclease Inhibitor"/>
    <property type="match status" value="1"/>
</dbReference>
<dbReference type="AlphaFoldDB" id="A0AAD4D714"/>
<protein>
    <submittedName>
        <fullName evidence="2">Uncharacterized protein</fullName>
    </submittedName>
</protein>
<keyword evidence="3" id="KW-1185">Reference proteome</keyword>
<organism evidence="2 3">
    <name type="scientific">Linnemannia exigua</name>
    <dbReference type="NCBI Taxonomy" id="604196"/>
    <lineage>
        <taxon>Eukaryota</taxon>
        <taxon>Fungi</taxon>
        <taxon>Fungi incertae sedis</taxon>
        <taxon>Mucoromycota</taxon>
        <taxon>Mortierellomycotina</taxon>
        <taxon>Mortierellomycetes</taxon>
        <taxon>Mortierellales</taxon>
        <taxon>Mortierellaceae</taxon>
        <taxon>Linnemannia</taxon>
    </lineage>
</organism>
<accession>A0AAD4D714</accession>
<feature type="compositionally biased region" description="Low complexity" evidence="1">
    <location>
        <begin position="148"/>
        <end position="166"/>
    </location>
</feature>
<evidence type="ECO:0000256" key="1">
    <source>
        <dbReference type="SAM" id="MobiDB-lite"/>
    </source>
</evidence>
<feature type="region of interest" description="Disordered" evidence="1">
    <location>
        <begin position="1"/>
        <end position="39"/>
    </location>
</feature>
<proteinExistence type="predicted"/>
<comment type="caution">
    <text evidence="2">The sequence shown here is derived from an EMBL/GenBank/DDBJ whole genome shotgun (WGS) entry which is preliminary data.</text>
</comment>
<feature type="region of interest" description="Disordered" evidence="1">
    <location>
        <begin position="121"/>
        <end position="166"/>
    </location>
</feature>
<dbReference type="InterPro" id="IPR032675">
    <property type="entry name" value="LRR_dom_sf"/>
</dbReference>
<dbReference type="Proteomes" id="UP001194580">
    <property type="component" value="Unassembled WGS sequence"/>
</dbReference>
<sequence>MTSATSSTSSSSSASSSSTTASISTITSTNTTTSTSTNTIPKQKFRYQGNIKSQHVHYDETWKYYYSCLDDLQENFPGAAQFHVQGAIIVFLKDENNKNKRHDPHRIAHFPDDIIEIVTTTRSPDSSIASGSVFTGAFNEPHTHHPQPRSQNQRQPSPQPQQRPIMSPSEEIGTVLNQSEQGGTGHGTTPENCASALFTRASTDPITLSKEIEDVNFRISTATDRKSEYYGNLLKSLSSLIHQQKAIIEQNHQYQTLQHQQTHRLQHHALSKLDVMDMKLDAILVQNYELHEYTIPRFFVVLPESFDKWDPRSLMMGKYRLYFLCECDAHATERHGSSGSPGSSASSSSLRRVHLHNQKGYSFSRPNEFMERFGPYVLVMLRVLSYCLRAATIASPATGLINEAVQDTMQGIEAIAKNTLENVVNGSISFLKRKLDEGGIAAPPLSSNTEESQLDDPFQSVVGLEGADLRRLKTFLRHKDGDETLGNLYRTTTNEGHVKWVCLRHHRQSYRDATMLPFLKMLREINGEYDHFFRKVSITLKSSTAARTFFDALAIQASAVDELDVALHWGFHMSDLELLVKAVFQSSIKTLKLELELKDAVVNSMSKFRVRYLSQNKYQPLFDLLSNKKLRSLSISGAGQFGYRTSDFPIVHFSSLRSFHFLHRFGVPEQLRLMRILSSCPNLADLRLGDYINWSKIGPELTTVIAAMTQLRALHLYGVRTESGGSISGILSAFAARGCLRELVCYVGRINERELSETIRNLSRTLEVLVVEQVQTPFLDLVPTPTIVGFTHSPFASLSTPFSRLTHLDLNAQLTQSSIDILARVLMDLNLVHLGITSHTKDLLSHVNFKSLRSISLLKFEESDLSPLFDFIGSFNNTPHQCQLETLSLLLCSFASPWPIASLLSTLTLKRLQLGHLSRAELIVILNALDFSRLEVLMIVECQYDWGVEEILAVKRAVFTQELMVHLCLSDEYQVEGIQRADSRDMVDSKEGAVLFVIGYFVDGEASYGYYLKVYSFVNVAFV</sequence>
<reference evidence="2" key="1">
    <citation type="journal article" date="2020" name="Fungal Divers.">
        <title>Resolving the Mortierellaceae phylogeny through synthesis of multi-gene phylogenetics and phylogenomics.</title>
        <authorList>
            <person name="Vandepol N."/>
            <person name="Liber J."/>
            <person name="Desiro A."/>
            <person name="Na H."/>
            <person name="Kennedy M."/>
            <person name="Barry K."/>
            <person name="Grigoriev I.V."/>
            <person name="Miller A.N."/>
            <person name="O'Donnell K."/>
            <person name="Stajich J.E."/>
            <person name="Bonito G."/>
        </authorList>
    </citation>
    <scope>NUCLEOTIDE SEQUENCE</scope>
    <source>
        <strain evidence="2">NRRL 28262</strain>
    </source>
</reference>
<dbReference type="SUPFAM" id="SSF52058">
    <property type="entry name" value="L domain-like"/>
    <property type="match status" value="1"/>
</dbReference>
<dbReference type="EMBL" id="JAAAIL010001272">
    <property type="protein sequence ID" value="KAG0270940.1"/>
    <property type="molecule type" value="Genomic_DNA"/>
</dbReference>
<evidence type="ECO:0000313" key="2">
    <source>
        <dbReference type="EMBL" id="KAG0270940.1"/>
    </source>
</evidence>
<feature type="compositionally biased region" description="Polar residues" evidence="1">
    <location>
        <begin position="121"/>
        <end position="133"/>
    </location>
</feature>
<evidence type="ECO:0000313" key="3">
    <source>
        <dbReference type="Proteomes" id="UP001194580"/>
    </source>
</evidence>
<name>A0AAD4D714_9FUNG</name>